<dbReference type="EC" id="1.1.1.100" evidence="2"/>
<gene>
    <name evidence="2" type="ORF">ABID08_002633</name>
</gene>
<feature type="compositionally biased region" description="Low complexity" evidence="1">
    <location>
        <begin position="205"/>
        <end position="236"/>
    </location>
</feature>
<evidence type="ECO:0000313" key="2">
    <source>
        <dbReference type="EMBL" id="MET3755262.1"/>
    </source>
</evidence>
<dbReference type="InterPro" id="IPR002347">
    <property type="entry name" value="SDR_fam"/>
</dbReference>
<organism evidence="2 3">
    <name type="scientific">Rhizobium binae</name>
    <dbReference type="NCBI Taxonomy" id="1138190"/>
    <lineage>
        <taxon>Bacteria</taxon>
        <taxon>Pseudomonadati</taxon>
        <taxon>Pseudomonadota</taxon>
        <taxon>Alphaproteobacteria</taxon>
        <taxon>Hyphomicrobiales</taxon>
        <taxon>Rhizobiaceae</taxon>
        <taxon>Rhizobium/Agrobacterium group</taxon>
        <taxon>Rhizobium</taxon>
    </lineage>
</organism>
<comment type="caution">
    <text evidence="2">The sequence shown here is derived from an EMBL/GenBank/DDBJ whole genome shotgun (WGS) entry which is preliminary data.</text>
</comment>
<dbReference type="Pfam" id="PF00106">
    <property type="entry name" value="adh_short"/>
    <property type="match status" value="1"/>
</dbReference>
<keyword evidence="3" id="KW-1185">Reference proteome</keyword>
<reference evidence="2 3" key="1">
    <citation type="submission" date="2024-06" db="EMBL/GenBank/DDBJ databases">
        <title>Genomic Encyclopedia of Type Strains, Phase IV (KMG-IV): sequencing the most valuable type-strain genomes for metagenomic binning, comparative biology and taxonomic classification.</title>
        <authorList>
            <person name="Goeker M."/>
        </authorList>
    </citation>
    <scope>NUCLEOTIDE SEQUENCE [LARGE SCALE GENOMIC DNA]</scope>
    <source>
        <strain evidence="2 3">DSM 29288</strain>
    </source>
</reference>
<dbReference type="InterPro" id="IPR036291">
    <property type="entry name" value="NAD(P)-bd_dom_sf"/>
</dbReference>
<evidence type="ECO:0000313" key="3">
    <source>
        <dbReference type="Proteomes" id="UP001549077"/>
    </source>
</evidence>
<dbReference type="Gene3D" id="3.40.50.720">
    <property type="entry name" value="NAD(P)-binding Rossmann-like Domain"/>
    <property type="match status" value="1"/>
</dbReference>
<dbReference type="PRINTS" id="PR00081">
    <property type="entry name" value="GDHRDH"/>
</dbReference>
<sequence>MERVAIITGASRGIGRATAVRLACDFSALALVARTREALEETAETVRAAGATPLLQVHDLRQPDAAGAVVATTIDHFGRIDAVACIAGAVPQADMFALTDEQWDDGLALKFHSARRLTLAAWDALKATQGSVAITSGTSAYTPKASLAAVGTINAAILALAKAFADRGIEDGVQVNTVLPGSVMTDRRLTMLRGYADKHGLSLDGPSIGSRSRRGSPATGSPKTSPTRSPSSFRPKAIGSPARRSGSTAAKPRCFDLADDCRTVRPRPRGLADIPKRLAGGGRQRAFSISEAFFLRVRRQQTWQP</sequence>
<dbReference type="SUPFAM" id="SSF51735">
    <property type="entry name" value="NAD(P)-binding Rossmann-fold domains"/>
    <property type="match status" value="1"/>
</dbReference>
<dbReference type="EMBL" id="JBEPMY010000006">
    <property type="protein sequence ID" value="MET3755262.1"/>
    <property type="molecule type" value="Genomic_DNA"/>
</dbReference>
<dbReference type="GO" id="GO:0004316">
    <property type="term" value="F:3-oxoacyl-[acyl-carrier-protein] reductase (NADPH) activity"/>
    <property type="evidence" value="ECO:0007669"/>
    <property type="project" value="UniProtKB-EC"/>
</dbReference>
<evidence type="ECO:0000256" key="1">
    <source>
        <dbReference type="SAM" id="MobiDB-lite"/>
    </source>
</evidence>
<dbReference type="RefSeq" id="WP_281410840.1">
    <property type="nucleotide sequence ID" value="NZ_JABDXP010000003.1"/>
</dbReference>
<dbReference type="PANTHER" id="PTHR43975">
    <property type="entry name" value="ZGC:101858"/>
    <property type="match status" value="1"/>
</dbReference>
<feature type="region of interest" description="Disordered" evidence="1">
    <location>
        <begin position="202"/>
        <end position="251"/>
    </location>
</feature>
<keyword evidence="2" id="KW-0560">Oxidoreductase</keyword>
<protein>
    <submittedName>
        <fullName evidence="2">3-oxoacyl-[acyl-carrier protein] reductase</fullName>
        <ecNumber evidence="2">1.1.1.100</ecNumber>
    </submittedName>
</protein>
<proteinExistence type="predicted"/>
<dbReference type="Proteomes" id="UP001549077">
    <property type="component" value="Unassembled WGS sequence"/>
</dbReference>
<dbReference type="PANTHER" id="PTHR43975:SF2">
    <property type="entry name" value="EG:BACR7A4.14 PROTEIN-RELATED"/>
    <property type="match status" value="1"/>
</dbReference>
<name>A0ABV2MIW9_9HYPH</name>
<accession>A0ABV2MIW9</accession>